<dbReference type="InterPro" id="IPR000504">
    <property type="entry name" value="RRM_dom"/>
</dbReference>
<sequence>MKEKPQYEHDREQRKEFSILVNNLPCNLDQFGLKGIFQRAGRVSDAYILPRRARKTHTKFGFVRFWSRGDASKICVARYERRRHRLHSHQHREAPESIRFWRKKKQEQGHDDNIQVVRVSWESHSHNHLLKVLVNTEFEEWLNRSLVCTTDETRDLATLSSTIINGFGQCTKVCALGSFKFILTFPVVEKMEETCRNREELDLWSSEIKKWSRYECCDYRKLWLEIFGVPPHGWLWKNFNSVGEIWGRVVCLSKPIYHTNSFENMKILIVTDVLQRIEEDLFLILRDEGFRIFIKEVGPALPLIQTEQSSPCFRPMEDNDSNNEVPGFEDLDVEMAYENGVAQSHLRNNLVNDDLDSDVVKETPALQINSNSNRENEMTPDNIDEDSNFVL</sequence>
<feature type="compositionally biased region" description="Acidic residues" evidence="2">
    <location>
        <begin position="382"/>
        <end position="391"/>
    </location>
</feature>
<accession>A0A9Q1GKW5</accession>
<organism evidence="4 5">
    <name type="scientific">Carnegiea gigantea</name>
    <dbReference type="NCBI Taxonomy" id="171969"/>
    <lineage>
        <taxon>Eukaryota</taxon>
        <taxon>Viridiplantae</taxon>
        <taxon>Streptophyta</taxon>
        <taxon>Embryophyta</taxon>
        <taxon>Tracheophyta</taxon>
        <taxon>Spermatophyta</taxon>
        <taxon>Magnoliopsida</taxon>
        <taxon>eudicotyledons</taxon>
        <taxon>Gunneridae</taxon>
        <taxon>Pentapetalae</taxon>
        <taxon>Caryophyllales</taxon>
        <taxon>Cactineae</taxon>
        <taxon>Cactaceae</taxon>
        <taxon>Cactoideae</taxon>
        <taxon>Echinocereeae</taxon>
        <taxon>Carnegiea</taxon>
    </lineage>
</organism>
<dbReference type="Gene3D" id="3.30.70.330">
    <property type="match status" value="1"/>
</dbReference>
<reference evidence="4" key="1">
    <citation type="submission" date="2022-04" db="EMBL/GenBank/DDBJ databases">
        <title>Carnegiea gigantea Genome sequencing and assembly v2.</title>
        <authorList>
            <person name="Copetti D."/>
            <person name="Sanderson M.J."/>
            <person name="Burquez A."/>
            <person name="Wojciechowski M.F."/>
        </authorList>
    </citation>
    <scope>NUCLEOTIDE SEQUENCE</scope>
    <source>
        <strain evidence="4">SGP5-SGP5p</strain>
        <tissue evidence="4">Aerial part</tissue>
    </source>
</reference>
<dbReference type="PROSITE" id="PS50102">
    <property type="entry name" value="RRM"/>
    <property type="match status" value="1"/>
</dbReference>
<dbReference type="EMBL" id="JAKOGI010003008">
    <property type="protein sequence ID" value="KAJ8420960.1"/>
    <property type="molecule type" value="Genomic_DNA"/>
</dbReference>
<feature type="domain" description="RRM" evidence="3">
    <location>
        <begin position="17"/>
        <end position="73"/>
    </location>
</feature>
<proteinExistence type="predicted"/>
<feature type="region of interest" description="Disordered" evidence="2">
    <location>
        <begin position="365"/>
        <end position="391"/>
    </location>
</feature>
<dbReference type="InterPro" id="IPR012677">
    <property type="entry name" value="Nucleotide-bd_a/b_plait_sf"/>
</dbReference>
<dbReference type="SUPFAM" id="SSF54928">
    <property type="entry name" value="RNA-binding domain, RBD"/>
    <property type="match status" value="1"/>
</dbReference>
<evidence type="ECO:0000256" key="2">
    <source>
        <dbReference type="SAM" id="MobiDB-lite"/>
    </source>
</evidence>
<dbReference type="GO" id="GO:0003723">
    <property type="term" value="F:RNA binding"/>
    <property type="evidence" value="ECO:0007669"/>
    <property type="project" value="UniProtKB-UniRule"/>
</dbReference>
<evidence type="ECO:0000313" key="5">
    <source>
        <dbReference type="Proteomes" id="UP001153076"/>
    </source>
</evidence>
<dbReference type="OrthoDB" id="1749329at2759"/>
<dbReference type="Proteomes" id="UP001153076">
    <property type="component" value="Unassembled WGS sequence"/>
</dbReference>
<keyword evidence="5" id="KW-1185">Reference proteome</keyword>
<dbReference type="AlphaFoldDB" id="A0A9Q1GKW5"/>
<dbReference type="Pfam" id="PF00076">
    <property type="entry name" value="RRM_1"/>
    <property type="match status" value="1"/>
</dbReference>
<name>A0A9Q1GKW5_9CARY</name>
<evidence type="ECO:0000313" key="4">
    <source>
        <dbReference type="EMBL" id="KAJ8420960.1"/>
    </source>
</evidence>
<evidence type="ECO:0000256" key="1">
    <source>
        <dbReference type="PROSITE-ProRule" id="PRU00176"/>
    </source>
</evidence>
<keyword evidence="1" id="KW-0694">RNA-binding</keyword>
<comment type="caution">
    <text evidence="4">The sequence shown here is derived from an EMBL/GenBank/DDBJ whole genome shotgun (WGS) entry which is preliminary data.</text>
</comment>
<protein>
    <recommendedName>
        <fullName evidence="3">RRM domain-containing protein</fullName>
    </recommendedName>
</protein>
<dbReference type="InterPro" id="IPR035979">
    <property type="entry name" value="RBD_domain_sf"/>
</dbReference>
<dbReference type="CDD" id="cd00590">
    <property type="entry name" value="RRM_SF"/>
    <property type="match status" value="1"/>
</dbReference>
<evidence type="ECO:0000259" key="3">
    <source>
        <dbReference type="PROSITE" id="PS50102"/>
    </source>
</evidence>
<gene>
    <name evidence="4" type="ORF">Cgig2_012930</name>
</gene>